<dbReference type="AlphaFoldDB" id="A0A3A9W5R8"/>
<dbReference type="Proteomes" id="UP000268652">
    <property type="component" value="Unassembled WGS sequence"/>
</dbReference>
<reference evidence="4 5" key="1">
    <citation type="submission" date="2018-09" db="EMBL/GenBank/DDBJ databases">
        <title>Streptomyces sp. nov. DS1-2, an endophytic actinomycete isolated from roots of Dendrobium scabrilingue.</title>
        <authorList>
            <person name="Kuncharoen N."/>
            <person name="Kudo T."/>
            <person name="Ohkuma M."/>
            <person name="Yuki M."/>
            <person name="Tanasupawat S."/>
        </authorList>
    </citation>
    <scope>NUCLEOTIDE SEQUENCE [LARGE SCALE GENOMIC DNA]</scope>
    <source>
        <strain evidence="2 5">AZ1-7</strain>
        <strain evidence="3 4">DS1-2</strain>
    </source>
</reference>
<evidence type="ECO:0000313" key="5">
    <source>
        <dbReference type="Proteomes" id="UP000275024"/>
    </source>
</evidence>
<gene>
    <name evidence="3" type="ORF">D7318_27220</name>
    <name evidence="2" type="ORF">D7319_27815</name>
</gene>
<feature type="region of interest" description="Disordered" evidence="1">
    <location>
        <begin position="19"/>
        <end position="44"/>
    </location>
</feature>
<evidence type="ECO:0000313" key="2">
    <source>
        <dbReference type="EMBL" id="RKN04614.1"/>
    </source>
</evidence>
<dbReference type="EMBL" id="RBDY01000032">
    <property type="protein sequence ID" value="RKN15572.1"/>
    <property type="molecule type" value="Genomic_DNA"/>
</dbReference>
<evidence type="ECO:0000313" key="3">
    <source>
        <dbReference type="EMBL" id="RKN15572.1"/>
    </source>
</evidence>
<feature type="compositionally biased region" description="Basic and acidic residues" evidence="1">
    <location>
        <begin position="30"/>
        <end position="42"/>
    </location>
</feature>
<dbReference type="RefSeq" id="WP_120699878.1">
    <property type="nucleotide sequence ID" value="NZ_RBDX01000034.1"/>
</dbReference>
<comment type="caution">
    <text evidence="2">The sequence shown here is derived from an EMBL/GenBank/DDBJ whole genome shotgun (WGS) entry which is preliminary data.</text>
</comment>
<sequence>MVMPRAQCPRCERTVAAAPIPDAPGRGRLWRHDEPGTRRDADGALVSCPGSLEAVELPTPVTQLTLDEREDAAAPDALF</sequence>
<evidence type="ECO:0000256" key="1">
    <source>
        <dbReference type="SAM" id="MobiDB-lite"/>
    </source>
</evidence>
<dbReference type="EMBL" id="RBDX01000034">
    <property type="protein sequence ID" value="RKN04614.1"/>
    <property type="molecule type" value="Genomic_DNA"/>
</dbReference>
<keyword evidence="4" id="KW-1185">Reference proteome</keyword>
<name>A0A3A9W5R8_9ACTN</name>
<organism evidence="2 5">
    <name type="scientific">Streptomyces radicis</name>
    <dbReference type="NCBI Taxonomy" id="1750517"/>
    <lineage>
        <taxon>Bacteria</taxon>
        <taxon>Bacillati</taxon>
        <taxon>Actinomycetota</taxon>
        <taxon>Actinomycetes</taxon>
        <taxon>Kitasatosporales</taxon>
        <taxon>Streptomycetaceae</taxon>
        <taxon>Streptomyces</taxon>
    </lineage>
</organism>
<accession>A0A3A9W5R8</accession>
<dbReference type="Proteomes" id="UP000275024">
    <property type="component" value="Unassembled WGS sequence"/>
</dbReference>
<proteinExistence type="predicted"/>
<evidence type="ECO:0000313" key="4">
    <source>
        <dbReference type="Proteomes" id="UP000268652"/>
    </source>
</evidence>
<dbReference type="OrthoDB" id="4263398at2"/>
<protein>
    <submittedName>
        <fullName evidence="2">Uncharacterized protein</fullName>
    </submittedName>
</protein>